<gene>
    <name evidence="2" type="ORF">mPipKuh1_010029</name>
</gene>
<dbReference type="AlphaFoldDB" id="A0A7J7S677"/>
<sequence length="148" mass="15732">MRILGRSFNLSISSLGLCPPIPAACLALGTLLFTGRPVGTGFCPSAEGRGPVSSFPQLGVPRSSRPPRSAGLPPPVRLRPPLRRPLPQHPASLSPGRTVLPLPGERKKEGNRDANINAERITDWLPPARPQLGMESKTAAPALTELEQ</sequence>
<dbReference type="Proteomes" id="UP000558488">
    <property type="component" value="Unassembled WGS sequence"/>
</dbReference>
<accession>A0A7J7S677</accession>
<keyword evidence="3" id="KW-1185">Reference proteome</keyword>
<protein>
    <submittedName>
        <fullName evidence="2">Uncharacterized protein</fullName>
    </submittedName>
</protein>
<organism evidence="2 3">
    <name type="scientific">Pipistrellus kuhlii</name>
    <name type="common">Kuhl's pipistrelle</name>
    <dbReference type="NCBI Taxonomy" id="59472"/>
    <lineage>
        <taxon>Eukaryota</taxon>
        <taxon>Metazoa</taxon>
        <taxon>Chordata</taxon>
        <taxon>Craniata</taxon>
        <taxon>Vertebrata</taxon>
        <taxon>Euteleostomi</taxon>
        <taxon>Mammalia</taxon>
        <taxon>Eutheria</taxon>
        <taxon>Laurasiatheria</taxon>
        <taxon>Chiroptera</taxon>
        <taxon>Yangochiroptera</taxon>
        <taxon>Vespertilionidae</taxon>
        <taxon>Pipistrellus</taxon>
    </lineage>
</organism>
<comment type="caution">
    <text evidence="2">The sequence shown here is derived from an EMBL/GenBank/DDBJ whole genome shotgun (WGS) entry which is preliminary data.</text>
</comment>
<dbReference type="EMBL" id="JACAGB010000047">
    <property type="protein sequence ID" value="KAF6283940.1"/>
    <property type="molecule type" value="Genomic_DNA"/>
</dbReference>
<evidence type="ECO:0000313" key="3">
    <source>
        <dbReference type="Proteomes" id="UP000558488"/>
    </source>
</evidence>
<evidence type="ECO:0000256" key="1">
    <source>
        <dbReference type="SAM" id="MobiDB-lite"/>
    </source>
</evidence>
<feature type="compositionally biased region" description="Pro residues" evidence="1">
    <location>
        <begin position="72"/>
        <end position="88"/>
    </location>
</feature>
<reference evidence="2 3" key="1">
    <citation type="journal article" date="2020" name="Nature">
        <title>Six reference-quality genomes reveal evolution of bat adaptations.</title>
        <authorList>
            <person name="Jebb D."/>
            <person name="Huang Z."/>
            <person name="Pippel M."/>
            <person name="Hughes G.M."/>
            <person name="Lavrichenko K."/>
            <person name="Devanna P."/>
            <person name="Winkler S."/>
            <person name="Jermiin L.S."/>
            <person name="Skirmuntt E.C."/>
            <person name="Katzourakis A."/>
            <person name="Burkitt-Gray L."/>
            <person name="Ray D.A."/>
            <person name="Sullivan K.A.M."/>
            <person name="Roscito J.G."/>
            <person name="Kirilenko B.M."/>
            <person name="Davalos L.M."/>
            <person name="Corthals A.P."/>
            <person name="Power M.L."/>
            <person name="Jones G."/>
            <person name="Ransome R.D."/>
            <person name="Dechmann D.K.N."/>
            <person name="Locatelli A.G."/>
            <person name="Puechmaille S.J."/>
            <person name="Fedrigo O."/>
            <person name="Jarvis E.D."/>
            <person name="Hiller M."/>
            <person name="Vernes S.C."/>
            <person name="Myers E.W."/>
            <person name="Teeling E.C."/>
        </authorList>
    </citation>
    <scope>NUCLEOTIDE SEQUENCE [LARGE SCALE GENOMIC DNA]</scope>
    <source>
        <strain evidence="2">MPipKuh1</strain>
        <tissue evidence="2">Flight muscle</tissue>
    </source>
</reference>
<evidence type="ECO:0000313" key="2">
    <source>
        <dbReference type="EMBL" id="KAF6283940.1"/>
    </source>
</evidence>
<proteinExistence type="predicted"/>
<feature type="region of interest" description="Disordered" evidence="1">
    <location>
        <begin position="44"/>
        <end position="148"/>
    </location>
</feature>
<name>A0A7J7S677_PIPKU</name>